<reference evidence="2" key="2">
    <citation type="submission" date="2023-05" db="EMBL/GenBank/DDBJ databases">
        <authorList>
            <consortium name="Lawrence Berkeley National Laboratory"/>
            <person name="Steindorff A."/>
            <person name="Hensen N."/>
            <person name="Bonometti L."/>
            <person name="Westerberg I."/>
            <person name="Brannstrom I.O."/>
            <person name="Guillou S."/>
            <person name="Cros-Aarteil S."/>
            <person name="Calhoun S."/>
            <person name="Haridas S."/>
            <person name="Kuo A."/>
            <person name="Mondo S."/>
            <person name="Pangilinan J."/>
            <person name="Riley R."/>
            <person name="Labutti K."/>
            <person name="Andreopoulos B."/>
            <person name="Lipzen A."/>
            <person name="Chen C."/>
            <person name="Yanf M."/>
            <person name="Daum C."/>
            <person name="Ng V."/>
            <person name="Clum A."/>
            <person name="Ohm R."/>
            <person name="Martin F."/>
            <person name="Silar P."/>
            <person name="Natvig D."/>
            <person name="Lalanne C."/>
            <person name="Gautier V."/>
            <person name="Ament-Velasquez S.L."/>
            <person name="Kruys A."/>
            <person name="Hutchinson M.I."/>
            <person name="Powell A.J."/>
            <person name="Barry K."/>
            <person name="Miller A.N."/>
            <person name="Grigoriev I.V."/>
            <person name="Debuchy R."/>
            <person name="Gladieux P."/>
            <person name="Thoren M.H."/>
            <person name="Johannesson H."/>
        </authorList>
    </citation>
    <scope>NUCLEOTIDE SEQUENCE</scope>
    <source>
        <strain evidence="2">CBS 538.74</strain>
    </source>
</reference>
<evidence type="ECO:0000313" key="3">
    <source>
        <dbReference type="Proteomes" id="UP001302745"/>
    </source>
</evidence>
<feature type="compositionally biased region" description="Polar residues" evidence="1">
    <location>
        <begin position="18"/>
        <end position="27"/>
    </location>
</feature>
<dbReference type="Gene3D" id="3.30.420.10">
    <property type="entry name" value="Ribonuclease H-like superfamily/Ribonuclease H"/>
    <property type="match status" value="1"/>
</dbReference>
<name>A0AAN6ZW26_9PEZI</name>
<dbReference type="GO" id="GO:0003676">
    <property type="term" value="F:nucleic acid binding"/>
    <property type="evidence" value="ECO:0007669"/>
    <property type="project" value="InterPro"/>
</dbReference>
<dbReference type="EMBL" id="MU856976">
    <property type="protein sequence ID" value="KAK4152408.1"/>
    <property type="molecule type" value="Genomic_DNA"/>
</dbReference>
<dbReference type="Proteomes" id="UP001302745">
    <property type="component" value="Unassembled WGS sequence"/>
</dbReference>
<protein>
    <submittedName>
        <fullName evidence="2">Uncharacterized protein</fullName>
    </submittedName>
</protein>
<feature type="compositionally biased region" description="Acidic residues" evidence="1">
    <location>
        <begin position="646"/>
        <end position="657"/>
    </location>
</feature>
<keyword evidence="3" id="KW-1185">Reference proteome</keyword>
<feature type="region of interest" description="Disordered" evidence="1">
    <location>
        <begin position="564"/>
        <end position="585"/>
    </location>
</feature>
<gene>
    <name evidence="2" type="ORF">C8A00DRAFT_34935</name>
</gene>
<evidence type="ECO:0000313" key="2">
    <source>
        <dbReference type="EMBL" id="KAK4152408.1"/>
    </source>
</evidence>
<reference evidence="2" key="1">
    <citation type="journal article" date="2023" name="Mol. Phylogenet. Evol.">
        <title>Genome-scale phylogeny and comparative genomics of the fungal order Sordariales.</title>
        <authorList>
            <person name="Hensen N."/>
            <person name="Bonometti L."/>
            <person name="Westerberg I."/>
            <person name="Brannstrom I.O."/>
            <person name="Guillou S."/>
            <person name="Cros-Aarteil S."/>
            <person name="Calhoun S."/>
            <person name="Haridas S."/>
            <person name="Kuo A."/>
            <person name="Mondo S."/>
            <person name="Pangilinan J."/>
            <person name="Riley R."/>
            <person name="LaButti K."/>
            <person name="Andreopoulos B."/>
            <person name="Lipzen A."/>
            <person name="Chen C."/>
            <person name="Yan M."/>
            <person name="Daum C."/>
            <person name="Ng V."/>
            <person name="Clum A."/>
            <person name="Steindorff A."/>
            <person name="Ohm R.A."/>
            <person name="Martin F."/>
            <person name="Silar P."/>
            <person name="Natvig D.O."/>
            <person name="Lalanne C."/>
            <person name="Gautier V."/>
            <person name="Ament-Velasquez S.L."/>
            <person name="Kruys A."/>
            <person name="Hutchinson M.I."/>
            <person name="Powell A.J."/>
            <person name="Barry K."/>
            <person name="Miller A.N."/>
            <person name="Grigoriev I.V."/>
            <person name="Debuchy R."/>
            <person name="Gladieux P."/>
            <person name="Hiltunen Thoren M."/>
            <person name="Johannesson H."/>
        </authorList>
    </citation>
    <scope>NUCLEOTIDE SEQUENCE</scope>
    <source>
        <strain evidence="2">CBS 538.74</strain>
    </source>
</reference>
<dbReference type="AlphaFoldDB" id="A0AAN6ZW26"/>
<feature type="compositionally biased region" description="Basic and acidic residues" evidence="1">
    <location>
        <begin position="455"/>
        <end position="491"/>
    </location>
</feature>
<proteinExistence type="predicted"/>
<feature type="region of interest" description="Disordered" evidence="1">
    <location>
        <begin position="638"/>
        <end position="667"/>
    </location>
</feature>
<feature type="compositionally biased region" description="Polar residues" evidence="1">
    <location>
        <begin position="570"/>
        <end position="585"/>
    </location>
</feature>
<feature type="region of interest" description="Disordered" evidence="1">
    <location>
        <begin position="1"/>
        <end position="42"/>
    </location>
</feature>
<organism evidence="2 3">
    <name type="scientific">Chaetomidium leptoderma</name>
    <dbReference type="NCBI Taxonomy" id="669021"/>
    <lineage>
        <taxon>Eukaryota</taxon>
        <taxon>Fungi</taxon>
        <taxon>Dikarya</taxon>
        <taxon>Ascomycota</taxon>
        <taxon>Pezizomycotina</taxon>
        <taxon>Sordariomycetes</taxon>
        <taxon>Sordariomycetidae</taxon>
        <taxon>Sordariales</taxon>
        <taxon>Chaetomiaceae</taxon>
        <taxon>Chaetomidium</taxon>
    </lineage>
</organism>
<dbReference type="InterPro" id="IPR036397">
    <property type="entry name" value="RNaseH_sf"/>
</dbReference>
<sequence>MSCQKSEASEKAQGGCTDETSQNQSTELALPSSEPTMTGLEQDDAITEEDIDRAIHMEDKRDIFAAGTMRACSLNYTTAVVFLPTSAAELQDLKRTDKDPKTLPGDADQLSLIRIEKNTQDGTFRRFWPKQTCAHIDRTCTRMWRPKKRVRQQINDQDATEDSMMELYTRCFPDRATGAANNSDDGTGSDEGSGDREILLPSLVTFVSRGAAAAADGGPATEIKYLPPGARDRQDRQTFCQNLTDSFACERVRAPDIGARWHPNTSHIRRRFVGKFADARLGPTEFSHTMLVFVAGVCIGTGARAKGGIGIAVKDTVHHHEPKVQNRLVAAEGRLYKAQASKTNPSDVRKMRLCVAALNKPNRGHTRNLYPAGSEESAMIAVCHLLGGFYNFALERRGPMVDPEVFGMVESRYRPAWKTIADDKINAESYDRWLKTQATVEGGVEEAKGEDDDAGAEKVANEEESHGKKAKGEETTTEETHGEGDAPNKAEEEADGTTTTTDQPKAKPKKPKTCPPTPNRAAARALLAAVQLTAYDFGHCTRLVIATASDHAIDMATSRLGGMLERRDNNNNNGESKGASTSGNLSLPLLRTAKGKPVEDEDIWWAFAGAVRDLAYQGVEVALVKCPEDQGVFLPSGHSQMAVVGGDDDDDNDDDDGCGGGGSGEATAKTERKVSRVFGMPQAVAFATIAAEREVARPEFGRVIGPFL</sequence>
<accession>A0AAN6ZW26</accession>
<evidence type="ECO:0000256" key="1">
    <source>
        <dbReference type="SAM" id="MobiDB-lite"/>
    </source>
</evidence>
<comment type="caution">
    <text evidence="2">The sequence shown here is derived from an EMBL/GenBank/DDBJ whole genome shotgun (WGS) entry which is preliminary data.</text>
</comment>
<feature type="region of interest" description="Disordered" evidence="1">
    <location>
        <begin position="442"/>
        <end position="519"/>
    </location>
</feature>